<organism evidence="1 2">
    <name type="scientific">Caballeronia calidae</name>
    <dbReference type="NCBI Taxonomy" id="1777139"/>
    <lineage>
        <taxon>Bacteria</taxon>
        <taxon>Pseudomonadati</taxon>
        <taxon>Pseudomonadota</taxon>
        <taxon>Betaproteobacteria</taxon>
        <taxon>Burkholderiales</taxon>
        <taxon>Burkholderiaceae</taxon>
        <taxon>Caballeronia</taxon>
    </lineage>
</organism>
<keyword evidence="2" id="KW-1185">Reference proteome</keyword>
<sequence>MPNTSSLITGGLTVGATQLVPAVEWVLSGCHGSVPESVSTLIAGLLAAGIHAAYNTAVARGATKQ</sequence>
<evidence type="ECO:0000313" key="2">
    <source>
        <dbReference type="Proteomes" id="UP000071859"/>
    </source>
</evidence>
<gene>
    <name evidence="1" type="ORF">AWB78_01354</name>
</gene>
<evidence type="ECO:0008006" key="3">
    <source>
        <dbReference type="Google" id="ProtNLM"/>
    </source>
</evidence>
<protein>
    <recommendedName>
        <fullName evidence="3">Holin</fullName>
    </recommendedName>
</protein>
<accession>A0A158A798</accession>
<dbReference type="Proteomes" id="UP000071859">
    <property type="component" value="Unassembled WGS sequence"/>
</dbReference>
<reference evidence="1" key="1">
    <citation type="submission" date="2016-01" db="EMBL/GenBank/DDBJ databases">
        <authorList>
            <person name="Peeters C."/>
        </authorList>
    </citation>
    <scope>NUCLEOTIDE SEQUENCE</scope>
    <source>
        <strain evidence="1">LMG 29321</strain>
    </source>
</reference>
<name>A0A158A798_9BURK</name>
<proteinExistence type="predicted"/>
<evidence type="ECO:0000313" key="1">
    <source>
        <dbReference type="EMBL" id="SAK53731.1"/>
    </source>
</evidence>
<dbReference type="EMBL" id="FCOX02000004">
    <property type="protein sequence ID" value="SAK53731.1"/>
    <property type="molecule type" value="Genomic_DNA"/>
</dbReference>
<comment type="caution">
    <text evidence="1">The sequence shown here is derived from an EMBL/GenBank/DDBJ whole genome shotgun (WGS) entry which is preliminary data.</text>
</comment>
<dbReference type="AlphaFoldDB" id="A0A158A798"/>